<dbReference type="SUPFAM" id="SSF48452">
    <property type="entry name" value="TPR-like"/>
    <property type="match status" value="1"/>
</dbReference>
<protein>
    <submittedName>
        <fullName evidence="3">Tetratricopeptide (TPR) repeat protein</fullName>
    </submittedName>
</protein>
<organism evidence="3 4">
    <name type="scientific">Granulicella aggregans</name>
    <dbReference type="NCBI Taxonomy" id="474949"/>
    <lineage>
        <taxon>Bacteria</taxon>
        <taxon>Pseudomonadati</taxon>
        <taxon>Acidobacteriota</taxon>
        <taxon>Terriglobia</taxon>
        <taxon>Terriglobales</taxon>
        <taxon>Acidobacteriaceae</taxon>
        <taxon>Granulicella</taxon>
    </lineage>
</organism>
<feature type="signal peptide" evidence="2">
    <location>
        <begin position="1"/>
        <end position="32"/>
    </location>
</feature>
<reference evidence="3 4" key="1">
    <citation type="submission" date="2020-08" db="EMBL/GenBank/DDBJ databases">
        <title>Genomic Encyclopedia of Type Strains, Phase IV (KMG-V): Genome sequencing to study the core and pangenomes of soil and plant-associated prokaryotes.</title>
        <authorList>
            <person name="Whitman W."/>
        </authorList>
    </citation>
    <scope>NUCLEOTIDE SEQUENCE [LARGE SCALE GENOMIC DNA]</scope>
    <source>
        <strain evidence="3 4">M8UP14</strain>
    </source>
</reference>
<dbReference type="InterPro" id="IPR011990">
    <property type="entry name" value="TPR-like_helical_dom_sf"/>
</dbReference>
<name>A0A7W7ZAA9_9BACT</name>
<dbReference type="SUPFAM" id="SSF49464">
    <property type="entry name" value="Carboxypeptidase regulatory domain-like"/>
    <property type="match status" value="1"/>
</dbReference>
<dbReference type="SMART" id="SM00028">
    <property type="entry name" value="TPR"/>
    <property type="match status" value="2"/>
</dbReference>
<evidence type="ECO:0000256" key="2">
    <source>
        <dbReference type="SAM" id="SignalP"/>
    </source>
</evidence>
<gene>
    <name evidence="3" type="ORF">HDF16_000618</name>
</gene>
<comment type="caution">
    <text evidence="3">The sequence shown here is derived from an EMBL/GenBank/DDBJ whole genome shotgun (WGS) entry which is preliminary data.</text>
</comment>
<dbReference type="InterPro" id="IPR019734">
    <property type="entry name" value="TPR_rpt"/>
</dbReference>
<sequence length="399" mass="42422">MINRIAVKFRGRSLRLSVLLTAVMVSAAAAQAQGPAPASIHGHVNNAAGLTVPDATVRLTTDKNTDPKTVKWTYTFPVDANGDYKGTGIDPKTYLVVVTSKDVVVDYFTEQPFKAGEDKVVNFDMTRKEFVDKMTPEEKKNLEEYKKNAAVAIAANSKIANLNVALKQAREDNKAGNYEAALTSMTQATTQAPDQAILWITLGDAQLGVADKNLKAAKSSGKSPSDPDVQQKFTDAVTSYKKAIDLNAASKKPLPETAADGYNQIGQAYGKIGDAKNASDAYDNAAKAEPAKAGMYLFNEAATLYNAGKMEDAAAAADKAVAADPNKAEAYYIKGQALVQKASVDPKTQKVTVPPGCVDAYQKYLELAPEGAHAAEVTQVLTGIGETVKSSYKAGKKKS</sequence>
<accession>A0A7W7ZAA9</accession>
<dbReference type="Gene3D" id="2.60.40.1120">
    <property type="entry name" value="Carboxypeptidase-like, regulatory domain"/>
    <property type="match status" value="1"/>
</dbReference>
<dbReference type="RefSeq" id="WP_348641225.1">
    <property type="nucleotide sequence ID" value="NZ_JACHIP010000001.1"/>
</dbReference>
<dbReference type="PROSITE" id="PS50005">
    <property type="entry name" value="TPR"/>
    <property type="match status" value="1"/>
</dbReference>
<keyword evidence="2" id="KW-0732">Signal</keyword>
<proteinExistence type="predicted"/>
<evidence type="ECO:0000313" key="4">
    <source>
        <dbReference type="Proteomes" id="UP000540989"/>
    </source>
</evidence>
<dbReference type="EMBL" id="JACHIP010000001">
    <property type="protein sequence ID" value="MBB5055949.1"/>
    <property type="molecule type" value="Genomic_DNA"/>
</dbReference>
<evidence type="ECO:0000256" key="1">
    <source>
        <dbReference type="PROSITE-ProRule" id="PRU00339"/>
    </source>
</evidence>
<feature type="repeat" description="TPR" evidence="1">
    <location>
        <begin position="259"/>
        <end position="292"/>
    </location>
</feature>
<feature type="chain" id="PRO_5030592053" evidence="2">
    <location>
        <begin position="33"/>
        <end position="399"/>
    </location>
</feature>
<dbReference type="Gene3D" id="1.25.40.10">
    <property type="entry name" value="Tetratricopeptide repeat domain"/>
    <property type="match status" value="2"/>
</dbReference>
<dbReference type="InterPro" id="IPR008969">
    <property type="entry name" value="CarboxyPept-like_regulatory"/>
</dbReference>
<evidence type="ECO:0000313" key="3">
    <source>
        <dbReference type="EMBL" id="MBB5055949.1"/>
    </source>
</evidence>
<dbReference type="Pfam" id="PF13432">
    <property type="entry name" value="TPR_16"/>
    <property type="match status" value="1"/>
</dbReference>
<dbReference type="Proteomes" id="UP000540989">
    <property type="component" value="Unassembled WGS sequence"/>
</dbReference>
<dbReference type="AlphaFoldDB" id="A0A7W7ZAA9"/>
<keyword evidence="4" id="KW-1185">Reference proteome</keyword>
<keyword evidence="1" id="KW-0802">TPR repeat</keyword>